<evidence type="ECO:0000313" key="2">
    <source>
        <dbReference type="EMBL" id="KAJ8990805.1"/>
    </source>
</evidence>
<sequence>MPPRLRLRSLAQLAELQLQRAGYTYTCGRCQYATATATATTPAPTDAQIHSSIPQLSRYSPVQPPSHRSPLYRKSQLLRSYVSILQTTPLIVFFQHNNLKAAEWVGIRRELTSALRKVDEQLSKQGAQPQDLIGDYIKFEVIKTNIFEPALRVAEYFKPGQQQLPPEPIGGLTAIPSEKEDPSLNHALSEAAYRIASEHKGEHPLTPILEGAVAILTLPAVSPVHLKTAFSILSPQPPHFPAPTRRATPSYYDPPVQDGLKKLLLLGARIDGQVFDMEGTRWVGSIDGGIDGLRAQLVALLQGFGIGLTSTLESASRNLWFTMESRRNMLEEEAKPKEEEKA</sequence>
<organism evidence="2 3">
    <name type="scientific">Exophiala dermatitidis</name>
    <name type="common">Black yeast-like fungus</name>
    <name type="synonym">Wangiella dermatitidis</name>
    <dbReference type="NCBI Taxonomy" id="5970"/>
    <lineage>
        <taxon>Eukaryota</taxon>
        <taxon>Fungi</taxon>
        <taxon>Dikarya</taxon>
        <taxon>Ascomycota</taxon>
        <taxon>Pezizomycotina</taxon>
        <taxon>Eurotiomycetes</taxon>
        <taxon>Chaetothyriomycetidae</taxon>
        <taxon>Chaetothyriales</taxon>
        <taxon>Herpotrichiellaceae</taxon>
        <taxon>Exophiala</taxon>
    </lineage>
</organism>
<protein>
    <recommendedName>
        <fullName evidence="4">Ribosomal protein YmL11, mitochondrial</fullName>
    </recommendedName>
</protein>
<evidence type="ECO:0000313" key="3">
    <source>
        <dbReference type="Proteomes" id="UP001161757"/>
    </source>
</evidence>
<dbReference type="SUPFAM" id="SSF160369">
    <property type="entry name" value="Ribosomal protein L10-like"/>
    <property type="match status" value="1"/>
</dbReference>
<reference evidence="2" key="1">
    <citation type="submission" date="2023-01" db="EMBL/GenBank/DDBJ databases">
        <title>Exophiala dermititidis isolated from Cystic Fibrosis Patient.</title>
        <authorList>
            <person name="Kurbessoian T."/>
            <person name="Crocker A."/>
            <person name="Murante D."/>
            <person name="Hogan D.A."/>
            <person name="Stajich J.E."/>
        </authorList>
    </citation>
    <scope>NUCLEOTIDE SEQUENCE</scope>
    <source>
        <strain evidence="2">Ex8</strain>
    </source>
</reference>
<dbReference type="InterPro" id="IPR043141">
    <property type="entry name" value="Ribosomal_uL10-like_sf"/>
</dbReference>
<evidence type="ECO:0000256" key="1">
    <source>
        <dbReference type="ARBA" id="ARBA00008889"/>
    </source>
</evidence>
<name>A0AAN6EVQ2_EXODE</name>
<comment type="similarity">
    <text evidence="1">Belongs to the universal ribosomal protein uL10 family.</text>
</comment>
<dbReference type="EMBL" id="JAJGCB010000010">
    <property type="protein sequence ID" value="KAJ8990805.1"/>
    <property type="molecule type" value="Genomic_DNA"/>
</dbReference>
<gene>
    <name evidence="2" type="ORF">HRR80_005579</name>
</gene>
<comment type="caution">
    <text evidence="2">The sequence shown here is derived from an EMBL/GenBank/DDBJ whole genome shotgun (WGS) entry which is preliminary data.</text>
</comment>
<accession>A0AAN6EVQ2</accession>
<dbReference type="AlphaFoldDB" id="A0AAN6EVQ2"/>
<dbReference type="InterPro" id="IPR047865">
    <property type="entry name" value="Ribosomal_uL10_bac_type"/>
</dbReference>
<evidence type="ECO:0008006" key="4">
    <source>
        <dbReference type="Google" id="ProtNLM"/>
    </source>
</evidence>
<dbReference type="Proteomes" id="UP001161757">
    <property type="component" value="Unassembled WGS sequence"/>
</dbReference>
<dbReference type="PANTHER" id="PTHR11560">
    <property type="entry name" value="39S RIBOSOMAL PROTEIN L10, MITOCHONDRIAL"/>
    <property type="match status" value="1"/>
</dbReference>
<dbReference type="Gene3D" id="3.30.70.1730">
    <property type="match status" value="1"/>
</dbReference>
<proteinExistence type="inferred from homology"/>